<feature type="transmembrane region" description="Helical" evidence="1">
    <location>
        <begin position="20"/>
        <end position="45"/>
    </location>
</feature>
<organism evidence="2 3">
    <name type="scientific">Hevea brasiliensis</name>
    <name type="common">Para rubber tree</name>
    <name type="synonym">Siphonia brasiliensis</name>
    <dbReference type="NCBI Taxonomy" id="3981"/>
    <lineage>
        <taxon>Eukaryota</taxon>
        <taxon>Viridiplantae</taxon>
        <taxon>Streptophyta</taxon>
        <taxon>Embryophyta</taxon>
        <taxon>Tracheophyta</taxon>
        <taxon>Spermatophyta</taxon>
        <taxon>Magnoliopsida</taxon>
        <taxon>eudicotyledons</taxon>
        <taxon>Gunneridae</taxon>
        <taxon>Pentapetalae</taxon>
        <taxon>rosids</taxon>
        <taxon>fabids</taxon>
        <taxon>Malpighiales</taxon>
        <taxon>Euphorbiaceae</taxon>
        <taxon>Crotonoideae</taxon>
        <taxon>Micrandreae</taxon>
        <taxon>Hevea</taxon>
    </lineage>
</organism>
<dbReference type="EMBL" id="JARPOI010000018">
    <property type="protein sequence ID" value="KAJ9136179.1"/>
    <property type="molecule type" value="Genomic_DNA"/>
</dbReference>
<proteinExistence type="predicted"/>
<keyword evidence="1" id="KW-0472">Membrane</keyword>
<evidence type="ECO:0000256" key="1">
    <source>
        <dbReference type="SAM" id="Phobius"/>
    </source>
</evidence>
<reference evidence="2 3" key="1">
    <citation type="journal article" date="2023" name="Plant Biotechnol. J.">
        <title>Chromosome-level wild Hevea brasiliensis genome provides new tools for genomic-assisted breeding and valuable loci to elevate rubber yield.</title>
        <authorList>
            <person name="Cheng H."/>
            <person name="Song X."/>
            <person name="Hu Y."/>
            <person name="Wu T."/>
            <person name="Yang Q."/>
            <person name="An Z."/>
            <person name="Feng S."/>
            <person name="Deng Z."/>
            <person name="Wu W."/>
            <person name="Zeng X."/>
            <person name="Tu M."/>
            <person name="Wang X."/>
            <person name="Huang H."/>
        </authorList>
    </citation>
    <scope>NUCLEOTIDE SEQUENCE [LARGE SCALE GENOMIC DNA]</scope>
    <source>
        <strain evidence="2">MT/VB/25A 57/8</strain>
    </source>
</reference>
<gene>
    <name evidence="2" type="ORF">P3X46_033282</name>
</gene>
<evidence type="ECO:0000313" key="2">
    <source>
        <dbReference type="EMBL" id="KAJ9136179.1"/>
    </source>
</evidence>
<comment type="caution">
    <text evidence="2">The sequence shown here is derived from an EMBL/GenBank/DDBJ whole genome shotgun (WGS) entry which is preliminary data.</text>
</comment>
<protein>
    <submittedName>
        <fullName evidence="2">Uncharacterized protein</fullName>
    </submittedName>
</protein>
<accession>A0ABQ9KHJ1</accession>
<name>A0ABQ9KHJ1_HEVBR</name>
<evidence type="ECO:0000313" key="3">
    <source>
        <dbReference type="Proteomes" id="UP001174677"/>
    </source>
</evidence>
<keyword evidence="1" id="KW-0812">Transmembrane</keyword>
<sequence>MTSASVLEYLREMASIAKTLLRSILKMVNSVMEIVGIAMILYGLWMARVWQTDMEGSSIDGYDSTAPCYLFIFSKFFTYASCSVHFSLSEAGTH</sequence>
<keyword evidence="3" id="KW-1185">Reference proteome</keyword>
<dbReference type="Proteomes" id="UP001174677">
    <property type="component" value="Chromosome 18"/>
</dbReference>
<keyword evidence="1" id="KW-1133">Transmembrane helix</keyword>